<feature type="domain" description="Homeobox" evidence="10">
    <location>
        <begin position="290"/>
        <end position="353"/>
    </location>
</feature>
<dbReference type="InterPro" id="IPR008422">
    <property type="entry name" value="KN_HD"/>
</dbReference>
<evidence type="ECO:0000259" key="10">
    <source>
        <dbReference type="PROSITE" id="PS50071"/>
    </source>
</evidence>
<dbReference type="InterPro" id="IPR001356">
    <property type="entry name" value="HD"/>
</dbReference>
<dbReference type="Pfam" id="PF07526">
    <property type="entry name" value="POX"/>
    <property type="match status" value="1"/>
</dbReference>
<comment type="subcellular location">
    <subcellularLocation>
        <location evidence="1 8">Nucleus</location>
    </subcellularLocation>
</comment>
<dbReference type="InterPro" id="IPR050224">
    <property type="entry name" value="TALE_homeobox"/>
</dbReference>
<evidence type="ECO:0000256" key="7">
    <source>
        <dbReference type="ARBA" id="ARBA00023242"/>
    </source>
</evidence>
<dbReference type="FunFam" id="1.10.10.60:FF:000117">
    <property type="entry name" value="BEL1-like homeodomain protein 9"/>
    <property type="match status" value="1"/>
</dbReference>
<dbReference type="GO" id="GO:0003677">
    <property type="term" value="F:DNA binding"/>
    <property type="evidence" value="ECO:0007669"/>
    <property type="project" value="UniProtKB-UniRule"/>
</dbReference>
<dbReference type="Pfam" id="PF05920">
    <property type="entry name" value="Homeobox_KN"/>
    <property type="match status" value="1"/>
</dbReference>
<evidence type="ECO:0000313" key="12">
    <source>
        <dbReference type="Proteomes" id="UP000734854"/>
    </source>
</evidence>
<keyword evidence="4 8" id="KW-0238">DNA-binding</keyword>
<dbReference type="GO" id="GO:0005634">
    <property type="term" value="C:nucleus"/>
    <property type="evidence" value="ECO:0007669"/>
    <property type="project" value="UniProtKB-SubCell"/>
</dbReference>
<dbReference type="Proteomes" id="UP000734854">
    <property type="component" value="Unassembled WGS sequence"/>
</dbReference>
<keyword evidence="6" id="KW-0804">Transcription</keyword>
<dbReference type="EMBL" id="JACMSC010000019">
    <property type="protein sequence ID" value="KAG6473718.1"/>
    <property type="molecule type" value="Genomic_DNA"/>
</dbReference>
<evidence type="ECO:0000256" key="9">
    <source>
        <dbReference type="SAM" id="MobiDB-lite"/>
    </source>
</evidence>
<dbReference type="OrthoDB" id="10056939at2759"/>
<feature type="compositionally biased region" description="Basic and acidic residues" evidence="9">
    <location>
        <begin position="366"/>
        <end position="381"/>
    </location>
</feature>
<dbReference type="CDD" id="cd00086">
    <property type="entry name" value="homeodomain"/>
    <property type="match status" value="1"/>
</dbReference>
<feature type="DNA-binding region" description="Homeobox" evidence="8">
    <location>
        <begin position="292"/>
        <end position="354"/>
    </location>
</feature>
<evidence type="ECO:0000256" key="4">
    <source>
        <dbReference type="ARBA" id="ARBA00023125"/>
    </source>
</evidence>
<accession>A0A8J5EUR3</accession>
<keyword evidence="3" id="KW-0805">Transcription regulation</keyword>
<dbReference type="SMART" id="SM00389">
    <property type="entry name" value="HOX"/>
    <property type="match status" value="1"/>
</dbReference>
<proteinExistence type="inferred from homology"/>
<evidence type="ECO:0000256" key="2">
    <source>
        <dbReference type="ARBA" id="ARBA00006454"/>
    </source>
</evidence>
<keyword evidence="12" id="KW-1185">Reference proteome</keyword>
<comment type="caution">
    <text evidence="11">The sequence shown here is derived from an EMBL/GenBank/DDBJ whole genome shotgun (WGS) entry which is preliminary data.</text>
</comment>
<reference evidence="11 12" key="1">
    <citation type="submission" date="2020-08" db="EMBL/GenBank/DDBJ databases">
        <title>Plant Genome Project.</title>
        <authorList>
            <person name="Zhang R.-G."/>
        </authorList>
    </citation>
    <scope>NUCLEOTIDE SEQUENCE [LARGE SCALE GENOMIC DNA]</scope>
    <source>
        <tissue evidence="11">Rhizome</tissue>
    </source>
</reference>
<dbReference type="PROSITE" id="PS50071">
    <property type="entry name" value="HOMEOBOX_2"/>
    <property type="match status" value="1"/>
</dbReference>
<dbReference type="GO" id="GO:0006355">
    <property type="term" value="P:regulation of DNA-templated transcription"/>
    <property type="evidence" value="ECO:0007669"/>
    <property type="project" value="InterPro"/>
</dbReference>
<evidence type="ECO:0000256" key="6">
    <source>
        <dbReference type="ARBA" id="ARBA00023163"/>
    </source>
</evidence>
<keyword evidence="5 8" id="KW-0371">Homeobox</keyword>
<evidence type="ECO:0000313" key="11">
    <source>
        <dbReference type="EMBL" id="KAG6473718.1"/>
    </source>
</evidence>
<evidence type="ECO:0000256" key="8">
    <source>
        <dbReference type="PROSITE-ProRule" id="PRU00108"/>
    </source>
</evidence>
<keyword evidence="7 8" id="KW-0539">Nucleus</keyword>
<sequence>MPVYFHDEPELQAVDGLQTLYVMNSSTFTGYDDAPAAAPTNILLNTTMSNSGNLIDQQRQHFVGVSPQPAPGLLHNLWSEPFPSDTARQETLFLSLSRNEVAAAPVVMAPAIAEQEKSSASFLMGSKYLKAAQLLLDELVNVSDGIKDTKIGKGTSSRNPAVYGRDDVAAVAANLTVVERQELQMKKAKLVDMLEEVEQRHKQYHHRMQAVVSSFEAIAGYGSTRAYTLLAFLTISKQFRCLRDAIASQIRTSSRRLGEEDGKVGGSRLRFIDQHFRLQRTLQQMGIMTQNSWRPQRGLPESSVSILRAWLFDHFLHPYPKDSDKLVLAKQTGLTRSQVSNWFINARVRLWKPMVEEMYMEEIKEHEQIKNKENDPRKSTDANRSSTSKPSDAIEESTSTKKAKNNNSLLGSIKAMPEETSNQELLMRFIAGGATGHGGGNYGAFPIREVGGIDAEQLAPRFSGNGISLTLGLQHNENLSLANAQTSLLHSERIWEGGWR</sequence>
<name>A0A8J5EUR3_ZINOF</name>
<feature type="region of interest" description="Disordered" evidence="9">
    <location>
        <begin position="366"/>
        <end position="409"/>
    </location>
</feature>
<dbReference type="PANTHER" id="PTHR11850">
    <property type="entry name" value="HOMEOBOX PROTEIN TRANSCRIPTION FACTORS"/>
    <property type="match status" value="1"/>
</dbReference>
<protein>
    <recommendedName>
        <fullName evidence="10">Homeobox domain-containing protein</fullName>
    </recommendedName>
</protein>
<dbReference type="AlphaFoldDB" id="A0A8J5EUR3"/>
<dbReference type="SMART" id="SM00574">
    <property type="entry name" value="POX"/>
    <property type="match status" value="1"/>
</dbReference>
<comment type="similarity">
    <text evidence="2">Belongs to the TALE/BELL homeobox family.</text>
</comment>
<evidence type="ECO:0000256" key="3">
    <source>
        <dbReference type="ARBA" id="ARBA00023015"/>
    </source>
</evidence>
<evidence type="ECO:0000256" key="5">
    <source>
        <dbReference type="ARBA" id="ARBA00023155"/>
    </source>
</evidence>
<evidence type="ECO:0000256" key="1">
    <source>
        <dbReference type="ARBA" id="ARBA00004123"/>
    </source>
</evidence>
<organism evidence="11 12">
    <name type="scientific">Zingiber officinale</name>
    <name type="common">Ginger</name>
    <name type="synonym">Amomum zingiber</name>
    <dbReference type="NCBI Taxonomy" id="94328"/>
    <lineage>
        <taxon>Eukaryota</taxon>
        <taxon>Viridiplantae</taxon>
        <taxon>Streptophyta</taxon>
        <taxon>Embryophyta</taxon>
        <taxon>Tracheophyta</taxon>
        <taxon>Spermatophyta</taxon>
        <taxon>Magnoliopsida</taxon>
        <taxon>Liliopsida</taxon>
        <taxon>Zingiberales</taxon>
        <taxon>Zingiberaceae</taxon>
        <taxon>Zingiber</taxon>
    </lineage>
</organism>
<gene>
    <name evidence="11" type="ORF">ZIOFF_067635</name>
</gene>
<dbReference type="InterPro" id="IPR006563">
    <property type="entry name" value="POX_dom"/>
</dbReference>